<dbReference type="Proteomes" id="UP000278437">
    <property type="component" value="Chromosome"/>
</dbReference>
<proteinExistence type="predicted"/>
<sequence length="65" mass="7191">MSKQHESSVTLTLRQLENGLVEIACEVNEGGSGFLNKAAHHVGENLPVHVSNTLIDFVRKNQKQH</sequence>
<accession>A0ABM7D1H6</accession>
<dbReference type="EMBL" id="CP020373">
    <property type="protein sequence ID" value="AZQ10131.1"/>
    <property type="molecule type" value="Genomic_DNA"/>
</dbReference>
<gene>
    <name evidence="1" type="ORF">STH12_00995</name>
</gene>
<organism evidence="1 2">
    <name type="scientific">Shewanella khirikhana</name>
    <dbReference type="NCBI Taxonomy" id="1965282"/>
    <lineage>
        <taxon>Bacteria</taxon>
        <taxon>Pseudomonadati</taxon>
        <taxon>Pseudomonadota</taxon>
        <taxon>Gammaproteobacteria</taxon>
        <taxon>Alteromonadales</taxon>
        <taxon>Shewanellaceae</taxon>
        <taxon>Shewanella</taxon>
    </lineage>
</organism>
<reference evidence="2" key="1">
    <citation type="submission" date="2017-03" db="EMBL/GenBank/DDBJ databases">
        <title>Full genome sequence of a non-lethal Shewanella isolate that potentiates virulence of Vibio parahaemolyticus causing acute hepatopancreatic necrosis disease (AHPND) in shrimp.</title>
        <authorList>
            <person name="Prachumwat A."/>
            <person name="Sritunyalucksana K."/>
        </authorList>
    </citation>
    <scope>NUCLEOTIDE SEQUENCE [LARGE SCALE GENOMIC DNA]</scope>
    <source>
        <strain evidence="2">TH2012</strain>
    </source>
</reference>
<protein>
    <submittedName>
        <fullName evidence="1">Uncharacterized protein</fullName>
    </submittedName>
</protein>
<evidence type="ECO:0000313" key="1">
    <source>
        <dbReference type="EMBL" id="AZQ10131.1"/>
    </source>
</evidence>
<name>A0ABM7D1H6_9GAMM</name>
<keyword evidence="2" id="KW-1185">Reference proteome</keyword>
<evidence type="ECO:0000313" key="2">
    <source>
        <dbReference type="Proteomes" id="UP000278437"/>
    </source>
</evidence>
<dbReference type="RefSeq" id="WP_126166523.1">
    <property type="nucleotide sequence ID" value="NZ_CP020373.1"/>
</dbReference>